<evidence type="ECO:0000259" key="1">
    <source>
        <dbReference type="PROSITE" id="PS51886"/>
    </source>
</evidence>
<organism evidence="2 3">
    <name type="scientific">Populus deltoides</name>
    <name type="common">Eastern poplar</name>
    <name type="synonym">Eastern cottonwood</name>
    <dbReference type="NCBI Taxonomy" id="3696"/>
    <lineage>
        <taxon>Eukaryota</taxon>
        <taxon>Viridiplantae</taxon>
        <taxon>Streptophyta</taxon>
        <taxon>Embryophyta</taxon>
        <taxon>Tracheophyta</taxon>
        <taxon>Spermatophyta</taxon>
        <taxon>Magnoliopsida</taxon>
        <taxon>eudicotyledons</taxon>
        <taxon>Gunneridae</taxon>
        <taxon>Pentapetalae</taxon>
        <taxon>rosids</taxon>
        <taxon>fabids</taxon>
        <taxon>Malpighiales</taxon>
        <taxon>Salicaceae</taxon>
        <taxon>Saliceae</taxon>
        <taxon>Populus</taxon>
    </lineage>
</organism>
<proteinExistence type="predicted"/>
<gene>
    <name evidence="2" type="ORF">H0E87_003873</name>
</gene>
<feature type="domain" description="TLDc" evidence="1">
    <location>
        <begin position="172"/>
        <end position="363"/>
    </location>
</feature>
<reference evidence="2" key="1">
    <citation type="journal article" date="2021" name="J. Hered.">
        <title>Genome Assembly of Salicaceae Populus deltoides (Eastern Cottonwood) I-69 Based on Nanopore Sequencing and Hi-C Technologies.</title>
        <authorList>
            <person name="Bai S."/>
            <person name="Wu H."/>
            <person name="Zhang J."/>
            <person name="Pan Z."/>
            <person name="Zhao W."/>
            <person name="Li Z."/>
            <person name="Tong C."/>
        </authorList>
    </citation>
    <scope>NUCLEOTIDE SEQUENCE</scope>
    <source>
        <tissue evidence="2">Leaf</tissue>
    </source>
</reference>
<protein>
    <recommendedName>
        <fullName evidence="1">TLDc domain-containing protein</fullName>
    </recommendedName>
</protein>
<comment type="caution">
    <text evidence="2">The sequence shown here is derived from an EMBL/GenBank/DDBJ whole genome shotgun (WGS) entry which is preliminary data.</text>
</comment>
<name>A0A8T2ZCI1_POPDE</name>
<dbReference type="Pfam" id="PF07534">
    <property type="entry name" value="TLD"/>
    <property type="match status" value="1"/>
</dbReference>
<dbReference type="Proteomes" id="UP000807159">
    <property type="component" value="Chromosome 2"/>
</dbReference>
<dbReference type="InterPro" id="IPR006571">
    <property type="entry name" value="TLDc_dom"/>
</dbReference>
<dbReference type="SMART" id="SM00584">
    <property type="entry name" value="TLDc"/>
    <property type="match status" value="1"/>
</dbReference>
<dbReference type="EMBL" id="JACEGQ020000002">
    <property type="protein sequence ID" value="KAH8515183.1"/>
    <property type="molecule type" value="Genomic_DNA"/>
</dbReference>
<dbReference type="AlphaFoldDB" id="A0A8T2ZCI1"/>
<accession>A0A8T2ZCI1</accession>
<evidence type="ECO:0000313" key="2">
    <source>
        <dbReference type="EMBL" id="KAH8515183.1"/>
    </source>
</evidence>
<keyword evidence="3" id="KW-1185">Reference proteome</keyword>
<dbReference type="PANTHER" id="PTHR23354">
    <property type="entry name" value="NUCLEOLAR PROTEIN 7/ESTROGEN RECEPTOR COACTIVATOR-RELATED"/>
    <property type="match status" value="1"/>
</dbReference>
<evidence type="ECO:0000313" key="3">
    <source>
        <dbReference type="Proteomes" id="UP000807159"/>
    </source>
</evidence>
<dbReference type="PROSITE" id="PS51886">
    <property type="entry name" value="TLDC"/>
    <property type="match status" value="1"/>
</dbReference>
<dbReference type="PANTHER" id="PTHR23354:SF104">
    <property type="entry name" value="TLD-DOMAIN CONTAINING NUCLEOLAR PROTEIN"/>
    <property type="match status" value="1"/>
</dbReference>
<sequence>MGVSSSTEQNVSREQREVESLAASTGSISLLQNAFSKLADPQTNAIPLQSLQTLLRLFAATGVKAGIPLKLEFEAIDDGDYKGGSGLELWDCDISSLDVQLPAGKFLTWMLTTVPNLTECFTQFVNARLQNFASSEQDVLESSNSSSREISPEKACSSYLLTCGRPWGISLTIRGTISEEILKPYFPSDSDTKDENLLYRSSLHGKGLNRFWSNIEGYLGPVLLLISATGDAQEDSTNIRKWIICALTHQGFENRDMFYGNSGTLYAICPVFHAFSPSGKERNFVYSHLHPTGRVYEPHPKPVGIAFGGTNGNERVYMDEDFAKATVRHHAIDKTYHHGPLFPNQGFLPVEALILEVEVWGLGGRKAREIQLSYKKREDLFTKQRCKVDLKTFASWEDSPEKVMMDIMADPNRVQRGDR</sequence>